<dbReference type="EMBL" id="RDBE01000006">
    <property type="protein sequence ID" value="RLV50115.1"/>
    <property type="molecule type" value="Genomic_DNA"/>
</dbReference>
<evidence type="ECO:0000313" key="1">
    <source>
        <dbReference type="EMBL" id="RLV50115.1"/>
    </source>
</evidence>
<dbReference type="CDD" id="cd00586">
    <property type="entry name" value="4HBT"/>
    <property type="match status" value="2"/>
</dbReference>
<protein>
    <submittedName>
        <fullName evidence="1">Acyl-CoA thioesterase</fullName>
    </submittedName>
</protein>
<dbReference type="Pfam" id="PF13279">
    <property type="entry name" value="4HBT_2"/>
    <property type="match status" value="2"/>
</dbReference>
<comment type="caution">
    <text evidence="1">The sequence shown here is derived from an EMBL/GenBank/DDBJ whole genome shotgun (WGS) entry which is preliminary data.</text>
</comment>
<dbReference type="PANTHER" id="PTHR31793:SF24">
    <property type="entry name" value="LONG-CHAIN ACYL-COA THIOESTERASE FADM"/>
    <property type="match status" value="1"/>
</dbReference>
<sequence length="277" mass="31396">MRWADMDMLGHVNNVTYVDYLQEARIDMLATHAPVQGGEELAEGTVVVRHEVHYVSPLVFRQEPVTIECWVTEIRAASFTMAYEIVDVVDGERVVHLRATTIISPFVFAEERPRRLSASEKEALSGWLEPGFESAGPVPAVPAPGARHVFPLFVRWSDVDAYGHVNNVTYFEYFQESRIAYLWGLPRPEDGDWTPWVVAQTDVEYRRPILFRREPYAVHSWVHAVGGRSAVLVSEIRDDDHVLARARVVMVAFDRETQRSAAMNPAQHGRLEAEVSG</sequence>
<dbReference type="InterPro" id="IPR050563">
    <property type="entry name" value="4-hydroxybenzoyl-CoA_TE"/>
</dbReference>
<dbReference type="OrthoDB" id="9799036at2"/>
<dbReference type="GO" id="GO:0047617">
    <property type="term" value="F:fatty acyl-CoA hydrolase activity"/>
    <property type="evidence" value="ECO:0007669"/>
    <property type="project" value="TreeGrafter"/>
</dbReference>
<keyword evidence="2" id="KW-1185">Reference proteome</keyword>
<dbReference type="AlphaFoldDB" id="A0A3L8P4B0"/>
<accession>A0A3L8P4B0</accession>
<dbReference type="PANTHER" id="PTHR31793">
    <property type="entry name" value="4-HYDROXYBENZOYL-COA THIOESTERASE FAMILY MEMBER"/>
    <property type="match status" value="1"/>
</dbReference>
<dbReference type="Proteomes" id="UP000281708">
    <property type="component" value="Unassembled WGS sequence"/>
</dbReference>
<dbReference type="InterPro" id="IPR029069">
    <property type="entry name" value="HotDog_dom_sf"/>
</dbReference>
<proteinExistence type="predicted"/>
<dbReference type="SUPFAM" id="SSF54637">
    <property type="entry name" value="Thioesterase/thiol ester dehydrase-isomerase"/>
    <property type="match status" value="2"/>
</dbReference>
<evidence type="ECO:0000313" key="2">
    <source>
        <dbReference type="Proteomes" id="UP000281708"/>
    </source>
</evidence>
<name>A0A3L8P4B0_9ACTN</name>
<gene>
    <name evidence="1" type="ORF">D9V37_07490</name>
</gene>
<organism evidence="1 2">
    <name type="scientific">Nocardioides mangrovicus</name>
    <dbReference type="NCBI Taxonomy" id="2478913"/>
    <lineage>
        <taxon>Bacteria</taxon>
        <taxon>Bacillati</taxon>
        <taxon>Actinomycetota</taxon>
        <taxon>Actinomycetes</taxon>
        <taxon>Propionibacteriales</taxon>
        <taxon>Nocardioidaceae</taxon>
        <taxon>Nocardioides</taxon>
    </lineage>
</organism>
<reference evidence="1 2" key="1">
    <citation type="submission" date="2018-10" db="EMBL/GenBank/DDBJ databases">
        <title>Marmoricola sp. 4Q3S-7 whole genome shotgun sequence.</title>
        <authorList>
            <person name="Li F."/>
        </authorList>
    </citation>
    <scope>NUCLEOTIDE SEQUENCE [LARGE SCALE GENOMIC DNA]</scope>
    <source>
        <strain evidence="1 2">4Q3S-7</strain>
    </source>
</reference>
<dbReference type="Gene3D" id="3.10.129.10">
    <property type="entry name" value="Hotdog Thioesterase"/>
    <property type="match status" value="2"/>
</dbReference>